<evidence type="ECO:0000313" key="2">
    <source>
        <dbReference type="EMBL" id="CAF1576930.1"/>
    </source>
</evidence>
<evidence type="ECO:0000313" key="5">
    <source>
        <dbReference type="Proteomes" id="UP000663829"/>
    </source>
</evidence>
<evidence type="ECO:0000313" key="4">
    <source>
        <dbReference type="EMBL" id="CAF4374345.1"/>
    </source>
</evidence>
<evidence type="ECO:0000313" key="1">
    <source>
        <dbReference type="EMBL" id="CAF1122596.1"/>
    </source>
</evidence>
<dbReference type="Proteomes" id="UP000677228">
    <property type="component" value="Unassembled WGS sequence"/>
</dbReference>
<dbReference type="AlphaFoldDB" id="A0A814QNP6"/>
<organism evidence="1 5">
    <name type="scientific">Didymodactylos carnosus</name>
    <dbReference type="NCBI Taxonomy" id="1234261"/>
    <lineage>
        <taxon>Eukaryota</taxon>
        <taxon>Metazoa</taxon>
        <taxon>Spiralia</taxon>
        <taxon>Gnathifera</taxon>
        <taxon>Rotifera</taxon>
        <taxon>Eurotatoria</taxon>
        <taxon>Bdelloidea</taxon>
        <taxon>Philodinida</taxon>
        <taxon>Philodinidae</taxon>
        <taxon>Didymodactylos</taxon>
    </lineage>
</organism>
<dbReference type="EMBL" id="CAJNOQ010006076">
    <property type="protein sequence ID" value="CAF1122596.1"/>
    <property type="molecule type" value="Genomic_DNA"/>
</dbReference>
<dbReference type="EMBL" id="CAJOBA010067918">
    <property type="protein sequence ID" value="CAF4374345.1"/>
    <property type="molecule type" value="Genomic_DNA"/>
</dbReference>
<evidence type="ECO:0000313" key="3">
    <source>
        <dbReference type="EMBL" id="CAF3886166.1"/>
    </source>
</evidence>
<gene>
    <name evidence="1" type="ORF">GPM918_LOCUS19769</name>
    <name evidence="2" type="ORF">OVA965_LOCUS40725</name>
    <name evidence="3" type="ORF">SRO942_LOCUS19766</name>
    <name evidence="4" type="ORF">TMI583_LOCUS42213</name>
</gene>
<proteinExistence type="predicted"/>
<name>A0A814QNP6_9BILA</name>
<dbReference type="Proteomes" id="UP000681722">
    <property type="component" value="Unassembled WGS sequence"/>
</dbReference>
<protein>
    <submittedName>
        <fullName evidence="1">Uncharacterized protein</fullName>
    </submittedName>
</protein>
<reference evidence="1" key="1">
    <citation type="submission" date="2021-02" db="EMBL/GenBank/DDBJ databases">
        <authorList>
            <person name="Nowell W R."/>
        </authorList>
    </citation>
    <scope>NUCLEOTIDE SEQUENCE</scope>
</reference>
<dbReference type="EMBL" id="CAJOBC010006076">
    <property type="protein sequence ID" value="CAF3886166.1"/>
    <property type="molecule type" value="Genomic_DNA"/>
</dbReference>
<comment type="caution">
    <text evidence="1">The sequence shown here is derived from an EMBL/GenBank/DDBJ whole genome shotgun (WGS) entry which is preliminary data.</text>
</comment>
<feature type="non-terminal residue" evidence="1">
    <location>
        <position position="58"/>
    </location>
</feature>
<keyword evidence="5" id="KW-1185">Reference proteome</keyword>
<sequence>MGYALTGAFVIGVAAYAGYRAASPQKYIIPNRHPESNDQSGNNIHVLTGDAITCCVSE</sequence>
<accession>A0A814QNP6</accession>
<dbReference type="Proteomes" id="UP000682733">
    <property type="component" value="Unassembled WGS sequence"/>
</dbReference>
<dbReference type="Proteomes" id="UP000663829">
    <property type="component" value="Unassembled WGS sequence"/>
</dbReference>
<dbReference type="EMBL" id="CAJNOK010044967">
    <property type="protein sequence ID" value="CAF1576930.1"/>
    <property type="molecule type" value="Genomic_DNA"/>
</dbReference>